<reference evidence="1" key="2">
    <citation type="submission" date="2020-09" db="EMBL/GenBank/DDBJ databases">
        <authorList>
            <person name="Sun Q."/>
            <person name="Ohkuma M."/>
        </authorList>
    </citation>
    <scope>NUCLEOTIDE SEQUENCE</scope>
    <source>
        <strain evidence="1">JCM 4790</strain>
    </source>
</reference>
<reference evidence="1" key="1">
    <citation type="journal article" date="2014" name="Int. J. Syst. Evol. Microbiol.">
        <title>Complete genome sequence of Corynebacterium casei LMG S-19264T (=DSM 44701T), isolated from a smear-ripened cheese.</title>
        <authorList>
            <consortium name="US DOE Joint Genome Institute (JGI-PGF)"/>
            <person name="Walter F."/>
            <person name="Albersmeier A."/>
            <person name="Kalinowski J."/>
            <person name="Ruckert C."/>
        </authorList>
    </citation>
    <scope>NUCLEOTIDE SEQUENCE</scope>
    <source>
        <strain evidence="1">JCM 4790</strain>
    </source>
</reference>
<organism evidence="1 2">
    <name type="scientific">Streptomyces minutiscleroticus</name>
    <dbReference type="NCBI Taxonomy" id="68238"/>
    <lineage>
        <taxon>Bacteria</taxon>
        <taxon>Bacillati</taxon>
        <taxon>Actinomycetota</taxon>
        <taxon>Actinomycetes</taxon>
        <taxon>Kitasatosporales</taxon>
        <taxon>Streptomycetaceae</taxon>
        <taxon>Streptomyces</taxon>
    </lineage>
</organism>
<sequence>MLWPLPMCDHGKDIEILALRHRLMVLERRLGKGRAWFAPGDRAFLAALLHRLPRGVLRQVRLRVRPDTVLYRHRDLLARRHADVSLSVSFTPPARARTISSATSPSSMAPAPPAVAAPASISVATSVINCRFPPGS</sequence>
<name>A0A918NYJ5_9ACTN</name>
<proteinExistence type="predicted"/>
<keyword evidence="2" id="KW-1185">Reference proteome</keyword>
<evidence type="ECO:0008006" key="3">
    <source>
        <dbReference type="Google" id="ProtNLM"/>
    </source>
</evidence>
<evidence type="ECO:0000313" key="2">
    <source>
        <dbReference type="Proteomes" id="UP000619244"/>
    </source>
</evidence>
<dbReference type="AlphaFoldDB" id="A0A918NYJ5"/>
<accession>A0A918NYJ5</accession>
<protein>
    <recommendedName>
        <fullName evidence="3">Transposase</fullName>
    </recommendedName>
</protein>
<evidence type="ECO:0000313" key="1">
    <source>
        <dbReference type="EMBL" id="GGY06459.1"/>
    </source>
</evidence>
<comment type="caution">
    <text evidence="1">The sequence shown here is derived from an EMBL/GenBank/DDBJ whole genome shotgun (WGS) entry which is preliminary data.</text>
</comment>
<dbReference type="Proteomes" id="UP000619244">
    <property type="component" value="Unassembled WGS sequence"/>
</dbReference>
<dbReference type="EMBL" id="BMVU01000059">
    <property type="protein sequence ID" value="GGY06459.1"/>
    <property type="molecule type" value="Genomic_DNA"/>
</dbReference>
<gene>
    <name evidence="1" type="ORF">GCM10010358_69640</name>
</gene>